<evidence type="ECO:0000313" key="2">
    <source>
        <dbReference type="EMBL" id="KAJ5220690.1"/>
    </source>
</evidence>
<comment type="caution">
    <text evidence="2">The sequence shown here is derived from an EMBL/GenBank/DDBJ whole genome shotgun (WGS) entry which is preliminary data.</text>
</comment>
<name>A0A9W9NIN0_PENCI</name>
<dbReference type="Proteomes" id="UP001147733">
    <property type="component" value="Unassembled WGS sequence"/>
</dbReference>
<proteinExistence type="predicted"/>
<keyword evidence="3" id="KW-1185">Reference proteome</keyword>
<evidence type="ECO:0000313" key="3">
    <source>
        <dbReference type="Proteomes" id="UP001147733"/>
    </source>
</evidence>
<dbReference type="OrthoDB" id="264354at2759"/>
<gene>
    <name evidence="2" type="ORF">N7469_009577</name>
</gene>
<dbReference type="RefSeq" id="XP_056495613.1">
    <property type="nucleotide sequence ID" value="XM_056648482.1"/>
</dbReference>
<accession>A0A9W9NIN0</accession>
<organism evidence="2 3">
    <name type="scientific">Penicillium citrinum</name>
    <dbReference type="NCBI Taxonomy" id="5077"/>
    <lineage>
        <taxon>Eukaryota</taxon>
        <taxon>Fungi</taxon>
        <taxon>Dikarya</taxon>
        <taxon>Ascomycota</taxon>
        <taxon>Pezizomycotina</taxon>
        <taxon>Eurotiomycetes</taxon>
        <taxon>Eurotiomycetidae</taxon>
        <taxon>Eurotiales</taxon>
        <taxon>Aspergillaceae</taxon>
        <taxon>Penicillium</taxon>
    </lineage>
</organism>
<reference evidence="2" key="1">
    <citation type="submission" date="2022-11" db="EMBL/GenBank/DDBJ databases">
        <authorList>
            <person name="Petersen C."/>
        </authorList>
    </citation>
    <scope>NUCLEOTIDE SEQUENCE</scope>
    <source>
        <strain evidence="2">IBT 23319</strain>
    </source>
</reference>
<feature type="compositionally biased region" description="Polar residues" evidence="1">
    <location>
        <begin position="77"/>
        <end position="99"/>
    </location>
</feature>
<evidence type="ECO:0000256" key="1">
    <source>
        <dbReference type="SAM" id="MobiDB-lite"/>
    </source>
</evidence>
<feature type="compositionally biased region" description="Low complexity" evidence="1">
    <location>
        <begin position="65"/>
        <end position="76"/>
    </location>
</feature>
<feature type="compositionally biased region" description="Acidic residues" evidence="1">
    <location>
        <begin position="34"/>
        <end position="45"/>
    </location>
</feature>
<feature type="region of interest" description="Disordered" evidence="1">
    <location>
        <begin position="22"/>
        <end position="106"/>
    </location>
</feature>
<protein>
    <submittedName>
        <fullName evidence="2">Uncharacterized protein</fullName>
    </submittedName>
</protein>
<reference evidence="2" key="2">
    <citation type="journal article" date="2023" name="IMA Fungus">
        <title>Comparative genomic study of the Penicillium genus elucidates a diverse pangenome and 15 lateral gene transfer events.</title>
        <authorList>
            <person name="Petersen C."/>
            <person name="Sorensen T."/>
            <person name="Nielsen M.R."/>
            <person name="Sondergaard T.E."/>
            <person name="Sorensen J.L."/>
            <person name="Fitzpatrick D.A."/>
            <person name="Frisvad J.C."/>
            <person name="Nielsen K.L."/>
        </authorList>
    </citation>
    <scope>NUCLEOTIDE SEQUENCE</scope>
    <source>
        <strain evidence="2">IBT 23319</strain>
    </source>
</reference>
<dbReference type="EMBL" id="JAPQKT010000009">
    <property type="protein sequence ID" value="KAJ5220690.1"/>
    <property type="molecule type" value="Genomic_DNA"/>
</dbReference>
<dbReference type="GeneID" id="81387649"/>
<sequence>MGILSFLWAVYKGVRSWTKRSLQRAGERVMDVPLPDDAEEEEEETETPKPMSDVKIKSEPVPGPTQTAQESTTSSSFVSDRTTLSCRAPANDTSISQCAKNDPDPS</sequence>
<dbReference type="AlphaFoldDB" id="A0A9W9NIN0"/>